<reference evidence="2 3" key="1">
    <citation type="submission" date="2016-07" db="EMBL/GenBank/DDBJ databases">
        <title>Pervasive Adenine N6-methylation of Active Genes in Fungi.</title>
        <authorList>
            <consortium name="DOE Joint Genome Institute"/>
            <person name="Mondo S.J."/>
            <person name="Dannebaum R.O."/>
            <person name="Kuo R.C."/>
            <person name="Labutti K."/>
            <person name="Haridas S."/>
            <person name="Kuo A."/>
            <person name="Salamov A."/>
            <person name="Ahrendt S.R."/>
            <person name="Lipzen A."/>
            <person name="Sullivan W."/>
            <person name="Andreopoulos W.B."/>
            <person name="Clum A."/>
            <person name="Lindquist E."/>
            <person name="Daum C."/>
            <person name="Ramamoorthy G.K."/>
            <person name="Gryganskyi A."/>
            <person name="Culley D."/>
            <person name="Magnuson J.K."/>
            <person name="James T.Y."/>
            <person name="O'Malley M.A."/>
            <person name="Stajich J.E."/>
            <person name="Spatafora J.W."/>
            <person name="Visel A."/>
            <person name="Grigoriev I.V."/>
        </authorList>
    </citation>
    <scope>NUCLEOTIDE SEQUENCE [LARGE SCALE GENOMIC DNA]</scope>
    <source>
        <strain evidence="2 3">68-887.2</strain>
    </source>
</reference>
<gene>
    <name evidence="2" type="ORF">BCR39DRAFT_81678</name>
</gene>
<dbReference type="InParanoid" id="A0A1Y2BAD6"/>
<dbReference type="EMBL" id="MCFC01000013">
    <property type="protein sequence ID" value="ORY31821.1"/>
    <property type="molecule type" value="Genomic_DNA"/>
</dbReference>
<keyword evidence="3" id="KW-1185">Reference proteome</keyword>
<name>A0A1Y2BAD6_9TREE</name>
<comment type="caution">
    <text evidence="2">The sequence shown here is derived from an EMBL/GenBank/DDBJ whole genome shotgun (WGS) entry which is preliminary data.</text>
</comment>
<dbReference type="OrthoDB" id="2565369at2759"/>
<protein>
    <submittedName>
        <fullName evidence="2">Uncharacterized protein</fullName>
    </submittedName>
</protein>
<evidence type="ECO:0000313" key="3">
    <source>
        <dbReference type="Proteomes" id="UP000193986"/>
    </source>
</evidence>
<dbReference type="AlphaFoldDB" id="A0A1Y2BAD6"/>
<dbReference type="STRING" id="71784.A0A1Y2BAD6"/>
<accession>A0A1Y2BAD6</accession>
<proteinExistence type="predicted"/>
<sequence>MQVGEGGKTKEEDCVEEQSSQTPGATPKSTPKKRKAPSSLVDDSSPSKKKPAPAEKVTSSQRVVILEGLNQPAVYKSVDMNKLATSFGGDVTAPKLVRHWREVLFFDLKAFFSGEAAKKSLGKASMGPEVRKGLWQAMVQACDKVDWKVVEERTGLSASKLKRHLRESMRKEGERFIAH</sequence>
<evidence type="ECO:0000313" key="2">
    <source>
        <dbReference type="EMBL" id="ORY31821.1"/>
    </source>
</evidence>
<feature type="compositionally biased region" description="Polar residues" evidence="1">
    <location>
        <begin position="17"/>
        <end position="29"/>
    </location>
</feature>
<feature type="region of interest" description="Disordered" evidence="1">
    <location>
        <begin position="1"/>
        <end position="59"/>
    </location>
</feature>
<evidence type="ECO:0000256" key="1">
    <source>
        <dbReference type="SAM" id="MobiDB-lite"/>
    </source>
</evidence>
<dbReference type="Proteomes" id="UP000193986">
    <property type="component" value="Unassembled WGS sequence"/>
</dbReference>
<organism evidence="2 3">
    <name type="scientific">Naematelia encephala</name>
    <dbReference type="NCBI Taxonomy" id="71784"/>
    <lineage>
        <taxon>Eukaryota</taxon>
        <taxon>Fungi</taxon>
        <taxon>Dikarya</taxon>
        <taxon>Basidiomycota</taxon>
        <taxon>Agaricomycotina</taxon>
        <taxon>Tremellomycetes</taxon>
        <taxon>Tremellales</taxon>
        <taxon>Naemateliaceae</taxon>
        <taxon>Naematelia</taxon>
    </lineage>
</organism>